<dbReference type="EMBL" id="PFPO01000080">
    <property type="protein sequence ID" value="PIZ98547.1"/>
    <property type="molecule type" value="Genomic_DNA"/>
</dbReference>
<dbReference type="InterPro" id="IPR014825">
    <property type="entry name" value="DNA_alkylation"/>
</dbReference>
<dbReference type="PANTHER" id="PTHR34070">
    <property type="entry name" value="ARMADILLO-TYPE FOLD"/>
    <property type="match status" value="1"/>
</dbReference>
<dbReference type="Gene3D" id="1.25.10.90">
    <property type="match status" value="1"/>
</dbReference>
<gene>
    <name evidence="1" type="ORF">COX77_04200</name>
</gene>
<protein>
    <submittedName>
        <fullName evidence="1">DNA alkylation repair protein</fullName>
    </submittedName>
</protein>
<dbReference type="PANTHER" id="PTHR34070:SF1">
    <property type="entry name" value="DNA ALKYLATION REPAIR PROTEIN"/>
    <property type="match status" value="1"/>
</dbReference>
<evidence type="ECO:0000313" key="1">
    <source>
        <dbReference type="EMBL" id="PIZ98547.1"/>
    </source>
</evidence>
<dbReference type="SUPFAM" id="SSF48371">
    <property type="entry name" value="ARM repeat"/>
    <property type="match status" value="1"/>
</dbReference>
<proteinExistence type="predicted"/>
<reference evidence="2" key="1">
    <citation type="submission" date="2017-09" db="EMBL/GenBank/DDBJ databases">
        <title>Depth-based differentiation of microbial function through sediment-hosted aquifers and enrichment of novel symbionts in the deep terrestrial subsurface.</title>
        <authorList>
            <person name="Probst A.J."/>
            <person name="Ladd B."/>
            <person name="Jarett J.K."/>
            <person name="Geller-Mcgrath D.E."/>
            <person name="Sieber C.M.K."/>
            <person name="Emerson J.B."/>
            <person name="Anantharaman K."/>
            <person name="Thomas B.C."/>
            <person name="Malmstrom R."/>
            <person name="Stieglmeier M."/>
            <person name="Klingl A."/>
            <person name="Woyke T."/>
            <person name="Ryan C.M."/>
            <person name="Banfield J.F."/>
        </authorList>
    </citation>
    <scope>NUCLEOTIDE SEQUENCE [LARGE SCALE GENOMIC DNA]</scope>
</reference>
<dbReference type="AlphaFoldDB" id="A0A2M7VDM9"/>
<dbReference type="Pfam" id="PF08713">
    <property type="entry name" value="DNA_alkylation"/>
    <property type="match status" value="1"/>
</dbReference>
<organism evidence="1 2">
    <name type="scientific">Candidatus Komeilibacteria bacterium CG_4_10_14_0_2_um_filter_37_10</name>
    <dbReference type="NCBI Taxonomy" id="1974470"/>
    <lineage>
        <taxon>Bacteria</taxon>
        <taxon>Candidatus Komeiliibacteriota</taxon>
    </lineage>
</organism>
<name>A0A2M7VDM9_9BACT</name>
<accession>A0A2M7VDM9</accession>
<evidence type="ECO:0000313" key="2">
    <source>
        <dbReference type="Proteomes" id="UP000230405"/>
    </source>
</evidence>
<sequence length="238" mass="28254">MSSKQLIELRQELKKYVRQDKKNILAKFFKTKPGEYGAGDLFLGVMVPQIRQVARKYHNLPWLQVRELQRSAWHEERLCALLIMVNQYQASDLAIRKIIFRHYLSSTKYINNWDLVDLTADRIVGQYLLDKNITILLKLARSKNLWQRRIAILSTFAFIKKGEAQNTLRVAKILLNDNHDLIQKAVGWMLREVGKRCGQKTEEEFLATYYQQMPRTMLRYAIERFPEKLRQQYLHGKI</sequence>
<dbReference type="InterPro" id="IPR016024">
    <property type="entry name" value="ARM-type_fold"/>
</dbReference>
<dbReference type="Proteomes" id="UP000230405">
    <property type="component" value="Unassembled WGS sequence"/>
</dbReference>
<dbReference type="CDD" id="cd06561">
    <property type="entry name" value="AlkD_like"/>
    <property type="match status" value="1"/>
</dbReference>
<comment type="caution">
    <text evidence="1">The sequence shown here is derived from an EMBL/GenBank/DDBJ whole genome shotgun (WGS) entry which is preliminary data.</text>
</comment>